<keyword evidence="3" id="KW-1185">Reference proteome</keyword>
<sequence length="199" mass="21858">MRLTFHSFGAILFPPRHFRIVWRRESTENFRFSTSHVDRHFWFLHSIFPRCTRFSSTRNVSAHLSRVGLSIEIWSSDKKTTDKRDKLLAKKPGGEKTKKNCGQICRCVCDKKRAGTIRAGRNVRLGGRAATGPTSVKTRQWGPLDVTSLTSGRALPSDGGGGGGSGSASALRTDRPASPQPLAVAPPDCRHPPPARAGR</sequence>
<name>A0ABN7AYJ2_9HEMI</name>
<evidence type="ECO:0000313" key="2">
    <source>
        <dbReference type="EMBL" id="BES97256.1"/>
    </source>
</evidence>
<evidence type="ECO:0000256" key="1">
    <source>
        <dbReference type="SAM" id="MobiDB-lite"/>
    </source>
</evidence>
<organism evidence="2 3">
    <name type="scientific">Nesidiocoris tenuis</name>
    <dbReference type="NCBI Taxonomy" id="355587"/>
    <lineage>
        <taxon>Eukaryota</taxon>
        <taxon>Metazoa</taxon>
        <taxon>Ecdysozoa</taxon>
        <taxon>Arthropoda</taxon>
        <taxon>Hexapoda</taxon>
        <taxon>Insecta</taxon>
        <taxon>Pterygota</taxon>
        <taxon>Neoptera</taxon>
        <taxon>Paraneoptera</taxon>
        <taxon>Hemiptera</taxon>
        <taxon>Heteroptera</taxon>
        <taxon>Panheteroptera</taxon>
        <taxon>Cimicomorpha</taxon>
        <taxon>Miridae</taxon>
        <taxon>Dicyphina</taxon>
        <taxon>Nesidiocoris</taxon>
    </lineage>
</organism>
<proteinExistence type="predicted"/>
<gene>
    <name evidence="2" type="ORF">NTJ_10067</name>
</gene>
<evidence type="ECO:0000313" key="3">
    <source>
        <dbReference type="Proteomes" id="UP001307889"/>
    </source>
</evidence>
<feature type="region of interest" description="Disordered" evidence="1">
    <location>
        <begin position="125"/>
        <end position="199"/>
    </location>
</feature>
<dbReference type="Proteomes" id="UP001307889">
    <property type="component" value="Chromosome 8"/>
</dbReference>
<protein>
    <submittedName>
        <fullName evidence="2">Uncharacterized protein</fullName>
    </submittedName>
</protein>
<accession>A0ABN7AYJ2</accession>
<dbReference type="EMBL" id="AP028916">
    <property type="protein sequence ID" value="BES97256.1"/>
    <property type="molecule type" value="Genomic_DNA"/>
</dbReference>
<reference evidence="2 3" key="1">
    <citation type="submission" date="2023-09" db="EMBL/GenBank/DDBJ databases">
        <title>Nesidiocoris tenuis whole genome shotgun sequence.</title>
        <authorList>
            <person name="Shibata T."/>
            <person name="Shimoda M."/>
            <person name="Kobayashi T."/>
            <person name="Uehara T."/>
        </authorList>
    </citation>
    <scope>NUCLEOTIDE SEQUENCE [LARGE SCALE GENOMIC DNA]</scope>
    <source>
        <strain evidence="2 3">Japan</strain>
    </source>
</reference>